<accession>A0A415RUT2</accession>
<feature type="transmembrane region" description="Helical" evidence="1">
    <location>
        <begin position="154"/>
        <end position="177"/>
    </location>
</feature>
<gene>
    <name evidence="2" type="ORF">DWZ50_20765</name>
</gene>
<dbReference type="Proteomes" id="UP000285610">
    <property type="component" value="Unassembled WGS sequence"/>
</dbReference>
<feature type="transmembrane region" description="Helical" evidence="1">
    <location>
        <begin position="92"/>
        <end position="114"/>
    </location>
</feature>
<dbReference type="AlphaFoldDB" id="A0A415RUT2"/>
<feature type="transmembrane region" description="Helical" evidence="1">
    <location>
        <begin position="120"/>
        <end position="142"/>
    </location>
</feature>
<evidence type="ECO:0008006" key="4">
    <source>
        <dbReference type="Google" id="ProtNLM"/>
    </source>
</evidence>
<evidence type="ECO:0000313" key="2">
    <source>
        <dbReference type="EMBL" id="RHM65934.1"/>
    </source>
</evidence>
<proteinExistence type="predicted"/>
<keyword evidence="1" id="KW-0812">Transmembrane</keyword>
<sequence length="337" mass="39426">MFNYCTSLIVDIALAMFSLFILKIYFEIFFEKKDIRIVQFLCWGLYFVWQFMIGRTNILPAYVNIIISIVLVSLVCIGTFEGNILQKFVFSVLINAIWMLAEFLVGYGFVLSGINYMIPQFLGSLLSKLIALILILCLKRFFHNENMRNISNRYNFILLLIPIGSMFVVYNIFMISVGMSQKKYIKESWTSLIIILLINIVIFKLYLILSKEKELQKYNTVYAQQLELCNQHMREKETVMMDFRNARHDMKQHFIVLIELLERDDNLKATEYLRKLINMEPLSRLGISRTDNIVVDSLINTKYAVAVKEQIQFEADIHIPMQLPFESADLSILLGHL</sequence>
<name>A0A415RUT2_MEDGN</name>
<evidence type="ECO:0000313" key="3">
    <source>
        <dbReference type="Proteomes" id="UP000285610"/>
    </source>
</evidence>
<evidence type="ECO:0000256" key="1">
    <source>
        <dbReference type="SAM" id="Phobius"/>
    </source>
</evidence>
<feature type="transmembrane region" description="Helical" evidence="1">
    <location>
        <begin position="6"/>
        <end position="25"/>
    </location>
</feature>
<keyword evidence="1" id="KW-0472">Membrane</keyword>
<comment type="caution">
    <text evidence="2">The sequence shown here is derived from an EMBL/GenBank/DDBJ whole genome shotgun (WGS) entry which is preliminary data.</text>
</comment>
<feature type="transmembrane region" description="Helical" evidence="1">
    <location>
        <begin position="59"/>
        <end position="80"/>
    </location>
</feature>
<dbReference type="RefSeq" id="WP_118445619.1">
    <property type="nucleotide sequence ID" value="NZ_JBCPGC010000201.1"/>
</dbReference>
<keyword evidence="1" id="KW-1133">Transmembrane helix</keyword>
<organism evidence="2 3">
    <name type="scientific">Mediterraneibacter gnavus</name>
    <name type="common">Ruminococcus gnavus</name>
    <dbReference type="NCBI Taxonomy" id="33038"/>
    <lineage>
        <taxon>Bacteria</taxon>
        <taxon>Bacillati</taxon>
        <taxon>Bacillota</taxon>
        <taxon>Clostridia</taxon>
        <taxon>Lachnospirales</taxon>
        <taxon>Lachnospiraceae</taxon>
        <taxon>Mediterraneibacter</taxon>
    </lineage>
</organism>
<dbReference type="EMBL" id="QRQE01000154">
    <property type="protein sequence ID" value="RHM65934.1"/>
    <property type="molecule type" value="Genomic_DNA"/>
</dbReference>
<feature type="transmembrane region" description="Helical" evidence="1">
    <location>
        <begin position="37"/>
        <end position="53"/>
    </location>
</feature>
<reference evidence="2 3" key="1">
    <citation type="submission" date="2018-08" db="EMBL/GenBank/DDBJ databases">
        <title>A genome reference for cultivated species of the human gut microbiota.</title>
        <authorList>
            <person name="Zou Y."/>
            <person name="Xue W."/>
            <person name="Luo G."/>
        </authorList>
    </citation>
    <scope>NUCLEOTIDE SEQUENCE [LARGE SCALE GENOMIC DNA]</scope>
    <source>
        <strain evidence="2 3">AF33-12</strain>
    </source>
</reference>
<feature type="transmembrane region" description="Helical" evidence="1">
    <location>
        <begin position="189"/>
        <end position="209"/>
    </location>
</feature>
<protein>
    <recommendedName>
        <fullName evidence="4">GHKL domain-containing protein</fullName>
    </recommendedName>
</protein>